<dbReference type="InterPro" id="IPR000887">
    <property type="entry name" value="Aldlse_KDPG_KHG"/>
</dbReference>
<keyword evidence="6 8" id="KW-0456">Lyase</keyword>
<sequence>MQPITQKAMAPDIIKKVDDAGVIAVLVIDEVKHAMPVAKALLAGGVSAIELTLRTPVAWEAAKAIKDELPEITLGFGTVLTVEQVFNAAKVGADFAVAPGCNPRVIAAAQDCGLSFAPGVVTPTDIEMALEQGCRVLKYFPAETSGGMMHLTNMVAPYNYLNLKFIPLGGLNINNAANYIKSPLITAIGGSWIAKQEFIKGEQWTTITQNAKEISQLIRNIRSNKKD</sequence>
<evidence type="ECO:0000256" key="7">
    <source>
        <dbReference type="ARBA" id="ARBA00023277"/>
    </source>
</evidence>
<dbReference type="CDD" id="cd00452">
    <property type="entry name" value="KDPG_aldolase"/>
    <property type="match status" value="1"/>
</dbReference>
<comment type="similarity">
    <text evidence="3">Belongs to the KHG/KDPG aldolase family.</text>
</comment>
<gene>
    <name evidence="8" type="primary">eda</name>
    <name evidence="8" type="ORF">KDU71_21760</name>
</gene>
<evidence type="ECO:0000256" key="4">
    <source>
        <dbReference type="ARBA" id="ARBA00011233"/>
    </source>
</evidence>
<evidence type="ECO:0000256" key="1">
    <source>
        <dbReference type="ARBA" id="ARBA00000654"/>
    </source>
</evidence>
<dbReference type="InterPro" id="IPR013785">
    <property type="entry name" value="Aldolase_TIM"/>
</dbReference>
<reference evidence="8" key="2">
    <citation type="submission" date="2021-04" db="EMBL/GenBank/DDBJ databases">
        <authorList>
            <person name="Zhang T."/>
            <person name="Zhang Y."/>
            <person name="Lu D."/>
            <person name="Zuo D."/>
            <person name="Du Z."/>
        </authorList>
    </citation>
    <scope>NUCLEOTIDE SEQUENCE</scope>
    <source>
        <strain evidence="8">JR1</strain>
    </source>
</reference>
<evidence type="ECO:0000256" key="2">
    <source>
        <dbReference type="ARBA" id="ARBA00004736"/>
    </source>
</evidence>
<organism evidence="8 9">
    <name type="scientific">Carboxylicivirga sediminis</name>
    <dbReference type="NCBI Taxonomy" id="2006564"/>
    <lineage>
        <taxon>Bacteria</taxon>
        <taxon>Pseudomonadati</taxon>
        <taxon>Bacteroidota</taxon>
        <taxon>Bacteroidia</taxon>
        <taxon>Marinilabiliales</taxon>
        <taxon>Marinilabiliaceae</taxon>
        <taxon>Carboxylicivirga</taxon>
    </lineage>
</organism>
<keyword evidence="9" id="KW-1185">Reference proteome</keyword>
<dbReference type="EMBL" id="JAGTAR010000054">
    <property type="protein sequence ID" value="MBR8538213.1"/>
    <property type="molecule type" value="Genomic_DNA"/>
</dbReference>
<evidence type="ECO:0000256" key="3">
    <source>
        <dbReference type="ARBA" id="ARBA00006906"/>
    </source>
</evidence>
<evidence type="ECO:0000313" key="9">
    <source>
        <dbReference type="Proteomes" id="UP000679220"/>
    </source>
</evidence>
<name>A0A941J0P0_9BACT</name>
<comment type="subunit">
    <text evidence="4">Homotrimer.</text>
</comment>
<evidence type="ECO:0000256" key="6">
    <source>
        <dbReference type="ARBA" id="ARBA00023239"/>
    </source>
</evidence>
<dbReference type="PANTHER" id="PTHR30246:SF1">
    <property type="entry name" value="2-DEHYDRO-3-DEOXY-6-PHOSPHOGALACTONATE ALDOLASE-RELATED"/>
    <property type="match status" value="1"/>
</dbReference>
<accession>A0A941J0P0</accession>
<proteinExistence type="inferred from homology"/>
<dbReference type="PANTHER" id="PTHR30246">
    <property type="entry name" value="2-KETO-3-DEOXY-6-PHOSPHOGLUCONATE ALDOLASE"/>
    <property type="match status" value="1"/>
</dbReference>
<dbReference type="Proteomes" id="UP000679220">
    <property type="component" value="Unassembled WGS sequence"/>
</dbReference>
<dbReference type="InterPro" id="IPR031337">
    <property type="entry name" value="KDPG/KHG_AS_1"/>
</dbReference>
<comment type="catalytic activity">
    <reaction evidence="1">
        <text>2-dehydro-3-deoxy-6-phospho-D-gluconate = D-glyceraldehyde 3-phosphate + pyruvate</text>
        <dbReference type="Rhea" id="RHEA:17089"/>
        <dbReference type="ChEBI" id="CHEBI:15361"/>
        <dbReference type="ChEBI" id="CHEBI:57569"/>
        <dbReference type="ChEBI" id="CHEBI:59776"/>
        <dbReference type="EC" id="4.1.2.14"/>
    </reaction>
</comment>
<keyword evidence="7" id="KW-0119">Carbohydrate metabolism</keyword>
<dbReference type="Pfam" id="PF01081">
    <property type="entry name" value="Aldolase"/>
    <property type="match status" value="1"/>
</dbReference>
<comment type="caution">
    <text evidence="8">The sequence shown here is derived from an EMBL/GenBank/DDBJ whole genome shotgun (WGS) entry which is preliminary data.</text>
</comment>
<dbReference type="AlphaFoldDB" id="A0A941J0P0"/>
<dbReference type="PROSITE" id="PS00159">
    <property type="entry name" value="ALDOLASE_KDPG_KHG_1"/>
    <property type="match status" value="1"/>
</dbReference>
<dbReference type="NCBIfam" id="TIGR01182">
    <property type="entry name" value="eda"/>
    <property type="match status" value="1"/>
</dbReference>
<dbReference type="SUPFAM" id="SSF51569">
    <property type="entry name" value="Aldolase"/>
    <property type="match status" value="1"/>
</dbReference>
<evidence type="ECO:0000313" key="8">
    <source>
        <dbReference type="EMBL" id="MBR8538213.1"/>
    </source>
</evidence>
<dbReference type="RefSeq" id="WP_212193237.1">
    <property type="nucleotide sequence ID" value="NZ_JAGTAR010000054.1"/>
</dbReference>
<protein>
    <recommendedName>
        <fullName evidence="5">2-dehydro-3-deoxy-phosphogluconate aldolase</fullName>
        <ecNumber evidence="5">4.1.2.14</ecNumber>
    </recommendedName>
</protein>
<dbReference type="Gene3D" id="3.20.20.70">
    <property type="entry name" value="Aldolase class I"/>
    <property type="match status" value="1"/>
</dbReference>
<evidence type="ECO:0000256" key="5">
    <source>
        <dbReference type="ARBA" id="ARBA00013063"/>
    </source>
</evidence>
<dbReference type="EC" id="4.1.2.14" evidence="5"/>
<reference evidence="8" key="1">
    <citation type="journal article" date="2018" name="Int. J. Syst. Evol. Microbiol.">
        <title>Carboxylicivirga sediminis sp. nov., isolated from coastal sediment.</title>
        <authorList>
            <person name="Wang F.Q."/>
            <person name="Ren L.H."/>
            <person name="Zou R.J."/>
            <person name="Sun Y.Z."/>
            <person name="Liu X.J."/>
            <person name="Jiang F."/>
            <person name="Liu L.J."/>
        </authorList>
    </citation>
    <scope>NUCLEOTIDE SEQUENCE</scope>
    <source>
        <strain evidence="8">JR1</strain>
    </source>
</reference>
<comment type="pathway">
    <text evidence="2">Carbohydrate acid metabolism; 2-dehydro-3-deoxy-D-gluconate degradation; D-glyceraldehyde 3-phosphate and pyruvate from 2-dehydro-3-deoxy-D-gluconate: step 2/2.</text>
</comment>
<dbReference type="GO" id="GO:0008675">
    <property type="term" value="F:2-dehydro-3-deoxy-phosphogluconate aldolase activity"/>
    <property type="evidence" value="ECO:0007669"/>
    <property type="project" value="UniProtKB-EC"/>
</dbReference>